<keyword evidence="2" id="KW-0732">Signal</keyword>
<feature type="compositionally biased region" description="Basic and acidic residues" evidence="1">
    <location>
        <begin position="182"/>
        <end position="205"/>
    </location>
</feature>
<evidence type="ECO:0000313" key="3">
    <source>
        <dbReference type="EMBL" id="KVH96359.1"/>
    </source>
</evidence>
<keyword evidence="4" id="KW-1185">Reference proteome</keyword>
<feature type="signal peptide" evidence="2">
    <location>
        <begin position="1"/>
        <end position="27"/>
    </location>
</feature>
<dbReference type="STRING" id="59895.A0A103XT35"/>
<dbReference type="AlphaFoldDB" id="A0A103XT35"/>
<dbReference type="EMBL" id="LEKV01004325">
    <property type="protein sequence ID" value="KVH96359.1"/>
    <property type="molecule type" value="Genomic_DNA"/>
</dbReference>
<feature type="chain" id="PRO_5007119100" evidence="2">
    <location>
        <begin position="28"/>
        <end position="216"/>
    </location>
</feature>
<evidence type="ECO:0000313" key="4">
    <source>
        <dbReference type="Proteomes" id="UP000243975"/>
    </source>
</evidence>
<dbReference type="Proteomes" id="UP000243975">
    <property type="component" value="Unassembled WGS sequence"/>
</dbReference>
<sequence length="216" mass="24051">MGIFAKACFSIILAIFKFLFNVGGKSAVEMMKAPGRPGEMIARAVFEANPQHMDLFLDQNLVCGDRFPEMSCFISILGTVALSKTTLQVNPKPFLNNLTEKPVIMKLKWGMEYKVTRVSTKAREIPFRVSFKCTPRYHHRRFTGRFHHLHRRSCSATQTPPQAPEKSADGGETTFENVENALKQESDNRKNAPKRESENGGEGHKHAAANGAKAGA</sequence>
<accession>A0A103XT35</accession>
<proteinExistence type="predicted"/>
<evidence type="ECO:0000256" key="2">
    <source>
        <dbReference type="SAM" id="SignalP"/>
    </source>
</evidence>
<reference evidence="3 4" key="1">
    <citation type="journal article" date="2016" name="Sci. Rep.">
        <title>The genome sequence of the outbreeding globe artichoke constructed de novo incorporating a phase-aware low-pass sequencing strategy of F1 progeny.</title>
        <authorList>
            <person name="Scaglione D."/>
            <person name="Reyes-Chin-Wo S."/>
            <person name="Acquadro A."/>
            <person name="Froenicke L."/>
            <person name="Portis E."/>
            <person name="Beitel C."/>
            <person name="Tirone M."/>
            <person name="Mauro R."/>
            <person name="Lo Monaco A."/>
            <person name="Mauromicale G."/>
            <person name="Faccioli P."/>
            <person name="Cattivelli L."/>
            <person name="Rieseberg L."/>
            <person name="Michelmore R."/>
            <person name="Lanteri S."/>
        </authorList>
    </citation>
    <scope>NUCLEOTIDE SEQUENCE [LARGE SCALE GENOMIC DNA]</scope>
    <source>
        <strain evidence="3">2C</strain>
    </source>
</reference>
<dbReference type="Gene3D" id="2.30.30.100">
    <property type="match status" value="1"/>
</dbReference>
<gene>
    <name evidence="3" type="ORF">Ccrd_001565</name>
</gene>
<feature type="region of interest" description="Disordered" evidence="1">
    <location>
        <begin position="151"/>
        <end position="216"/>
    </location>
</feature>
<organism evidence="3 4">
    <name type="scientific">Cynara cardunculus var. scolymus</name>
    <name type="common">Globe artichoke</name>
    <name type="synonym">Cynara scolymus</name>
    <dbReference type="NCBI Taxonomy" id="59895"/>
    <lineage>
        <taxon>Eukaryota</taxon>
        <taxon>Viridiplantae</taxon>
        <taxon>Streptophyta</taxon>
        <taxon>Embryophyta</taxon>
        <taxon>Tracheophyta</taxon>
        <taxon>Spermatophyta</taxon>
        <taxon>Magnoliopsida</taxon>
        <taxon>eudicotyledons</taxon>
        <taxon>Gunneridae</taxon>
        <taxon>Pentapetalae</taxon>
        <taxon>asterids</taxon>
        <taxon>campanulids</taxon>
        <taxon>Asterales</taxon>
        <taxon>Asteraceae</taxon>
        <taxon>Carduoideae</taxon>
        <taxon>Cardueae</taxon>
        <taxon>Carduinae</taxon>
        <taxon>Cynara</taxon>
    </lineage>
</organism>
<evidence type="ECO:0000256" key="1">
    <source>
        <dbReference type="SAM" id="MobiDB-lite"/>
    </source>
</evidence>
<protein>
    <submittedName>
        <fullName evidence="3">Uncharacterized protein</fullName>
    </submittedName>
</protein>
<name>A0A103XT35_CYNCS</name>
<dbReference type="Gramene" id="KVH96359">
    <property type="protein sequence ID" value="KVH96359"/>
    <property type="gene ID" value="Ccrd_001565"/>
</dbReference>
<comment type="caution">
    <text evidence="3">The sequence shown here is derived from an EMBL/GenBank/DDBJ whole genome shotgun (WGS) entry which is preliminary data.</text>
</comment>